<dbReference type="RefSeq" id="WP_126604933.1">
    <property type="nucleotide sequence ID" value="NZ_AP018795.1"/>
</dbReference>
<dbReference type="GO" id="GO:0004519">
    <property type="term" value="F:endonuclease activity"/>
    <property type="evidence" value="ECO:0007669"/>
    <property type="project" value="InterPro"/>
</dbReference>
<proteinExistence type="predicted"/>
<protein>
    <submittedName>
        <fullName evidence="1">Uncharacterized protein</fullName>
    </submittedName>
</protein>
<dbReference type="EMBL" id="AP018795">
    <property type="protein sequence ID" value="BBF65516.1"/>
    <property type="molecule type" value="Genomic_DNA"/>
</dbReference>
<dbReference type="Gene3D" id="3.40.1350.10">
    <property type="match status" value="1"/>
</dbReference>
<keyword evidence="2" id="KW-1185">Reference proteome</keyword>
<dbReference type="InterPro" id="IPR007560">
    <property type="entry name" value="Restrct_endonuc_IV_Mrr"/>
</dbReference>
<dbReference type="InterPro" id="IPR011856">
    <property type="entry name" value="tRNA_endonuc-like_dom_sf"/>
</dbReference>
<dbReference type="GO" id="GO:0009307">
    <property type="term" value="P:DNA restriction-modification system"/>
    <property type="evidence" value="ECO:0007669"/>
    <property type="project" value="InterPro"/>
</dbReference>
<dbReference type="SUPFAM" id="SSF52980">
    <property type="entry name" value="Restriction endonuclease-like"/>
    <property type="match status" value="1"/>
</dbReference>
<evidence type="ECO:0000313" key="1">
    <source>
        <dbReference type="EMBL" id="BBF65516.1"/>
    </source>
</evidence>
<reference evidence="1 2" key="1">
    <citation type="journal article" date="2018" name="Microbiol. Resour. Announc.">
        <title>Complete Genome Sequence of Acidithiobacillus ferridurans JCM 18981.</title>
        <authorList>
            <person name="Miyauchi T."/>
            <person name="Kouzuma A."/>
            <person name="Abe T."/>
            <person name="Watanabe K."/>
        </authorList>
    </citation>
    <scope>NUCLEOTIDE SEQUENCE [LARGE SCALE GENOMIC DNA]</scope>
    <source>
        <strain evidence="2">ATCC 33020 / DSM 29468 / JCM 18981 / 11Fe</strain>
    </source>
</reference>
<accession>A0A2Z6IJB8</accession>
<dbReference type="KEGG" id="afj:AFERRID_17340"/>
<dbReference type="Pfam" id="PF04471">
    <property type="entry name" value="Mrr_cat"/>
    <property type="match status" value="1"/>
</dbReference>
<name>A0A2Z6IJB8_ACIFI</name>
<dbReference type="GO" id="GO:0003677">
    <property type="term" value="F:DNA binding"/>
    <property type="evidence" value="ECO:0007669"/>
    <property type="project" value="InterPro"/>
</dbReference>
<dbReference type="AlphaFoldDB" id="A0A2Z6IJB8"/>
<evidence type="ECO:0000313" key="2">
    <source>
        <dbReference type="Proteomes" id="UP000280188"/>
    </source>
</evidence>
<gene>
    <name evidence="1" type="ORF">AFERRID_17340</name>
</gene>
<organism evidence="1 2">
    <name type="scientific">Acidithiobacillus ferridurans</name>
    <dbReference type="NCBI Taxonomy" id="1232575"/>
    <lineage>
        <taxon>Bacteria</taxon>
        <taxon>Pseudomonadati</taxon>
        <taxon>Pseudomonadota</taxon>
        <taxon>Acidithiobacillia</taxon>
        <taxon>Acidithiobacillales</taxon>
        <taxon>Acidithiobacillaceae</taxon>
        <taxon>Acidithiobacillus</taxon>
    </lineage>
</organism>
<sequence>MAKPGTDFEDYVHYIYSTLLNLKGEKVRVSKRTTFKLPSGESYEVDVFYEFIHVGVRHRVAIECKDWKSPVSQGQILEFHQKIKNIGDDVVGIFVSRSGYQSGSNAVAARHKIRLLEAKDVPTIHGMLSQHITTSFIPEDGCIGEPFWYVAELDRPDGEPTGTYYAFPEDSPINIPLFISKQYALKFHASLPDKDKFKVYGMAQHKLRGLLAFAIPQKISFGIVFNYPTSNGGLKIKPLSAMELKNDYLLLDVPKSLEK</sequence>
<dbReference type="InterPro" id="IPR011335">
    <property type="entry name" value="Restrct_endonuc-II-like"/>
</dbReference>
<dbReference type="Proteomes" id="UP000280188">
    <property type="component" value="Chromosome"/>
</dbReference>